<feature type="region of interest" description="Disordered" evidence="1">
    <location>
        <begin position="1"/>
        <end position="85"/>
    </location>
</feature>
<evidence type="ECO:0000313" key="2">
    <source>
        <dbReference type="EMBL" id="PKI42308.1"/>
    </source>
</evidence>
<dbReference type="AlphaFoldDB" id="A0A2I0IE85"/>
<gene>
    <name evidence="2" type="ORF">CRG98_037301</name>
</gene>
<evidence type="ECO:0000256" key="1">
    <source>
        <dbReference type="SAM" id="MobiDB-lite"/>
    </source>
</evidence>
<protein>
    <submittedName>
        <fullName evidence="2">Uncharacterized protein</fullName>
    </submittedName>
</protein>
<name>A0A2I0IE85_PUNGR</name>
<dbReference type="EMBL" id="PGOL01003202">
    <property type="protein sequence ID" value="PKI42308.1"/>
    <property type="molecule type" value="Genomic_DNA"/>
</dbReference>
<dbReference type="Proteomes" id="UP000233551">
    <property type="component" value="Unassembled WGS sequence"/>
</dbReference>
<sequence length="231" mass="24687">MSKLEYSRFQFAQGIDHHGPEPDAGPKPNAINAGPKPNAINAGPKPDAGPKPNAINAGPEPDAGPKPNAVNARLKPDGGPKPDAINARLIGKCKKCESKELPPSCGWPASSSSLSNLSVIEPSVDEVDHVVPEYTPFAFCGESKAINRHASKQTESSPNPHDVSSGVAKLCAPEFNLVGARMHEAYATRLGSIHLPGDARRMHLRRSRHILFTTRRSRAVESPGSRGTRYT</sequence>
<accession>A0A2I0IE85</accession>
<comment type="caution">
    <text evidence="2">The sequence shown here is derived from an EMBL/GenBank/DDBJ whole genome shotgun (WGS) entry which is preliminary data.</text>
</comment>
<proteinExistence type="predicted"/>
<organism evidence="2 3">
    <name type="scientific">Punica granatum</name>
    <name type="common">Pomegranate</name>
    <dbReference type="NCBI Taxonomy" id="22663"/>
    <lineage>
        <taxon>Eukaryota</taxon>
        <taxon>Viridiplantae</taxon>
        <taxon>Streptophyta</taxon>
        <taxon>Embryophyta</taxon>
        <taxon>Tracheophyta</taxon>
        <taxon>Spermatophyta</taxon>
        <taxon>Magnoliopsida</taxon>
        <taxon>eudicotyledons</taxon>
        <taxon>Gunneridae</taxon>
        <taxon>Pentapetalae</taxon>
        <taxon>rosids</taxon>
        <taxon>malvids</taxon>
        <taxon>Myrtales</taxon>
        <taxon>Lythraceae</taxon>
        <taxon>Punica</taxon>
    </lineage>
</organism>
<keyword evidence="3" id="KW-1185">Reference proteome</keyword>
<evidence type="ECO:0000313" key="3">
    <source>
        <dbReference type="Proteomes" id="UP000233551"/>
    </source>
</evidence>
<reference evidence="2 3" key="1">
    <citation type="submission" date="2017-11" db="EMBL/GenBank/DDBJ databases">
        <title>De-novo sequencing of pomegranate (Punica granatum L.) genome.</title>
        <authorList>
            <person name="Akparov Z."/>
            <person name="Amiraslanov A."/>
            <person name="Hajiyeva S."/>
            <person name="Abbasov M."/>
            <person name="Kaur K."/>
            <person name="Hamwieh A."/>
            <person name="Solovyev V."/>
            <person name="Salamov A."/>
            <person name="Braich B."/>
            <person name="Kosarev P."/>
            <person name="Mahmoud A."/>
            <person name="Hajiyev E."/>
            <person name="Babayeva S."/>
            <person name="Izzatullayeva V."/>
            <person name="Mammadov A."/>
            <person name="Mammadov A."/>
            <person name="Sharifova S."/>
            <person name="Ojaghi J."/>
            <person name="Eynullazada K."/>
            <person name="Bayramov B."/>
            <person name="Abdulazimova A."/>
            <person name="Shahmuradov I."/>
        </authorList>
    </citation>
    <scope>NUCLEOTIDE SEQUENCE [LARGE SCALE GENOMIC DNA]</scope>
    <source>
        <strain evidence="3">cv. AG2017</strain>
        <tissue evidence="2">Leaf</tissue>
    </source>
</reference>